<feature type="signal peptide" evidence="1">
    <location>
        <begin position="1"/>
        <end position="26"/>
    </location>
</feature>
<name>A0ABP6Z959_9ACTN</name>
<comment type="caution">
    <text evidence="2">The sequence shown here is derived from an EMBL/GenBank/DDBJ whole genome shotgun (WGS) entry which is preliminary data.</text>
</comment>
<protein>
    <recommendedName>
        <fullName evidence="4">Lipoprotein</fullName>
    </recommendedName>
</protein>
<sequence length="135" mass="13696">MRYSSALFMAALAGLCWLTGCSAVHSEDAGCARPDLVVEPEPVTIGSDVTVTGGPFLGVCADTTDNGKTGKNVAADEVRLYLVQGSTSTPLGAGVPDQEGQIFVTVTIPGTAGPGAAKISTDEKLPVSTRISLAE</sequence>
<reference evidence="3" key="1">
    <citation type="journal article" date="2019" name="Int. J. Syst. Evol. Microbiol.">
        <title>The Global Catalogue of Microorganisms (GCM) 10K type strain sequencing project: providing services to taxonomists for standard genome sequencing and annotation.</title>
        <authorList>
            <consortium name="The Broad Institute Genomics Platform"/>
            <consortium name="The Broad Institute Genome Sequencing Center for Infectious Disease"/>
            <person name="Wu L."/>
            <person name="Ma J."/>
        </authorList>
    </citation>
    <scope>NUCLEOTIDE SEQUENCE [LARGE SCALE GENOMIC DNA]</scope>
    <source>
        <strain evidence="3">JCM 16902</strain>
    </source>
</reference>
<proteinExistence type="predicted"/>
<feature type="chain" id="PRO_5046021104" description="Lipoprotein" evidence="1">
    <location>
        <begin position="27"/>
        <end position="135"/>
    </location>
</feature>
<evidence type="ECO:0000313" key="2">
    <source>
        <dbReference type="EMBL" id="GAA3601900.1"/>
    </source>
</evidence>
<keyword evidence="3" id="KW-1185">Reference proteome</keyword>
<dbReference type="PROSITE" id="PS51257">
    <property type="entry name" value="PROKAR_LIPOPROTEIN"/>
    <property type="match status" value="1"/>
</dbReference>
<evidence type="ECO:0000256" key="1">
    <source>
        <dbReference type="SAM" id="SignalP"/>
    </source>
</evidence>
<dbReference type="Proteomes" id="UP001501074">
    <property type="component" value="Unassembled WGS sequence"/>
</dbReference>
<evidence type="ECO:0000313" key="3">
    <source>
        <dbReference type="Proteomes" id="UP001501074"/>
    </source>
</evidence>
<organism evidence="2 3">
    <name type="scientific">Kineosporia mesophila</name>
    <dbReference type="NCBI Taxonomy" id="566012"/>
    <lineage>
        <taxon>Bacteria</taxon>
        <taxon>Bacillati</taxon>
        <taxon>Actinomycetota</taxon>
        <taxon>Actinomycetes</taxon>
        <taxon>Kineosporiales</taxon>
        <taxon>Kineosporiaceae</taxon>
        <taxon>Kineosporia</taxon>
    </lineage>
</organism>
<evidence type="ECO:0008006" key="4">
    <source>
        <dbReference type="Google" id="ProtNLM"/>
    </source>
</evidence>
<accession>A0ABP6Z959</accession>
<dbReference type="EMBL" id="BAAAZO010000002">
    <property type="protein sequence ID" value="GAA3601900.1"/>
    <property type="molecule type" value="Genomic_DNA"/>
</dbReference>
<dbReference type="RefSeq" id="WP_231485199.1">
    <property type="nucleotide sequence ID" value="NZ_BAAAZO010000002.1"/>
</dbReference>
<keyword evidence="1" id="KW-0732">Signal</keyword>
<gene>
    <name evidence="2" type="ORF">GCM10022223_17060</name>
</gene>